<keyword evidence="3" id="KW-0238">DNA-binding</keyword>
<dbReference type="Pfam" id="PF13356">
    <property type="entry name" value="Arm-DNA-bind_3"/>
    <property type="match status" value="1"/>
</dbReference>
<dbReference type="Proteomes" id="UP001269375">
    <property type="component" value="Unassembled WGS sequence"/>
</dbReference>
<dbReference type="InterPro" id="IPR025166">
    <property type="entry name" value="Integrase_DNA_bind_dom"/>
</dbReference>
<name>A0ABU1GYC4_9GAMM</name>
<dbReference type="Gene3D" id="1.10.150.130">
    <property type="match status" value="1"/>
</dbReference>
<evidence type="ECO:0000256" key="1">
    <source>
        <dbReference type="ARBA" id="ARBA00008857"/>
    </source>
</evidence>
<keyword evidence="7" id="KW-1185">Reference proteome</keyword>
<evidence type="ECO:0000313" key="7">
    <source>
        <dbReference type="Proteomes" id="UP001269375"/>
    </source>
</evidence>
<proteinExistence type="inferred from homology"/>
<dbReference type="SUPFAM" id="SSF56349">
    <property type="entry name" value="DNA breaking-rejoining enzymes"/>
    <property type="match status" value="1"/>
</dbReference>
<dbReference type="InterPro" id="IPR013762">
    <property type="entry name" value="Integrase-like_cat_sf"/>
</dbReference>
<evidence type="ECO:0000313" key="6">
    <source>
        <dbReference type="EMBL" id="MDR5897003.1"/>
    </source>
</evidence>
<feature type="domain" description="Tyr recombinase" evidence="5">
    <location>
        <begin position="224"/>
        <end position="424"/>
    </location>
</feature>
<dbReference type="PROSITE" id="PS51898">
    <property type="entry name" value="TYR_RECOMBINASE"/>
    <property type="match status" value="1"/>
</dbReference>
<evidence type="ECO:0000259" key="5">
    <source>
        <dbReference type="PROSITE" id="PS51898"/>
    </source>
</evidence>
<evidence type="ECO:0000256" key="2">
    <source>
        <dbReference type="ARBA" id="ARBA00022908"/>
    </source>
</evidence>
<dbReference type="PANTHER" id="PTHR30629">
    <property type="entry name" value="PROPHAGE INTEGRASE"/>
    <property type="match status" value="1"/>
</dbReference>
<dbReference type="Pfam" id="PF00589">
    <property type="entry name" value="Phage_integrase"/>
    <property type="match status" value="1"/>
</dbReference>
<reference evidence="6 7" key="1">
    <citation type="submission" date="2023-04" db="EMBL/GenBank/DDBJ databases">
        <title>A long-awaited taxogenomic arrangement of the family Halomonadaceae.</title>
        <authorList>
            <person name="De La Haba R."/>
            <person name="Chuvochina M."/>
            <person name="Wittouck S."/>
            <person name="Arahal D.R."/>
            <person name="Sanchez-Porro C."/>
            <person name="Hugenholtz P."/>
            <person name="Ventosa A."/>
        </authorList>
    </citation>
    <scope>NUCLEOTIDE SEQUENCE [LARGE SCALE GENOMIC DNA]</scope>
    <source>
        <strain evidence="6 7">DSM 22428</strain>
    </source>
</reference>
<comment type="caution">
    <text evidence="6">The sequence shown here is derived from an EMBL/GenBank/DDBJ whole genome shotgun (WGS) entry which is preliminary data.</text>
</comment>
<dbReference type="InterPro" id="IPR011010">
    <property type="entry name" value="DNA_brk_join_enz"/>
</dbReference>
<protein>
    <submittedName>
        <fullName evidence="6">Tyrosine-type recombinase/integrase</fullName>
    </submittedName>
</protein>
<gene>
    <name evidence="6" type="ORF">QC825_13080</name>
</gene>
<dbReference type="PANTHER" id="PTHR30629:SF2">
    <property type="entry name" value="PROPHAGE INTEGRASE INTS-RELATED"/>
    <property type="match status" value="1"/>
</dbReference>
<dbReference type="Gene3D" id="1.10.443.10">
    <property type="entry name" value="Intergrase catalytic core"/>
    <property type="match status" value="1"/>
</dbReference>
<dbReference type="InterPro" id="IPR010998">
    <property type="entry name" value="Integrase_recombinase_N"/>
</dbReference>
<dbReference type="Gene3D" id="3.30.160.390">
    <property type="entry name" value="Integrase, DNA-binding domain"/>
    <property type="match status" value="1"/>
</dbReference>
<keyword evidence="2" id="KW-0229">DNA integration</keyword>
<keyword evidence="4" id="KW-0233">DNA recombination</keyword>
<dbReference type="InterPro" id="IPR038488">
    <property type="entry name" value="Integrase_DNA-bd_sf"/>
</dbReference>
<dbReference type="EMBL" id="JARWAO010000007">
    <property type="protein sequence ID" value="MDR5897003.1"/>
    <property type="molecule type" value="Genomic_DNA"/>
</dbReference>
<dbReference type="CDD" id="cd00801">
    <property type="entry name" value="INT_P4_C"/>
    <property type="match status" value="1"/>
</dbReference>
<dbReference type="InterPro" id="IPR050808">
    <property type="entry name" value="Phage_Integrase"/>
</dbReference>
<sequence length="448" mass="50984">MTEITGKRKAITTSKGVENFSVPAGKKKARLTVSNSGYGGLALEARIEREAKRWIYRYRDADKTVEQQLGSYPQMGLAEARKAHREAAELLRQGIDPRKHRKAEKARNQTAWTMDDAFERWIEFYASAPARSGKAPTARTVAKQRGRWRLYLKEPLGGAYVRDMTRRYLIEVLEKVSTRTREEGRQCLTLLRQLLDYCEDREQIQDNPAAGLKPAKIKARPGKPRERHLNLAEIKVLWESINEKQRVVEGVASSVVLSSSVANAIKLLMLTGARRAEVASMQWSEVKKETWTIPAERTKSGREHRIHLSALARSILTEQRRFSSSEFVFESNRSPGRPIHYDTVTSAVAKLQGRNRKEHDPSAPLYHLDHFTVHDLRRSVATMWTETFMADPLLVDAMLAHAPPKLLGTYNKSKRYQMQADVWERWGQAVSEAAEAEPQGNIVFLGAR</sequence>
<comment type="similarity">
    <text evidence="1">Belongs to the 'phage' integrase family.</text>
</comment>
<evidence type="ECO:0000256" key="4">
    <source>
        <dbReference type="ARBA" id="ARBA00023172"/>
    </source>
</evidence>
<organism evidence="6 7">
    <name type="scientific">Larsenimonas suaedae</name>
    <dbReference type="NCBI Taxonomy" id="1851019"/>
    <lineage>
        <taxon>Bacteria</taxon>
        <taxon>Pseudomonadati</taxon>
        <taxon>Pseudomonadota</taxon>
        <taxon>Gammaproteobacteria</taxon>
        <taxon>Oceanospirillales</taxon>
        <taxon>Halomonadaceae</taxon>
        <taxon>Larsenimonas</taxon>
    </lineage>
</organism>
<dbReference type="InterPro" id="IPR002104">
    <property type="entry name" value="Integrase_catalytic"/>
</dbReference>
<evidence type="ECO:0000256" key="3">
    <source>
        <dbReference type="ARBA" id="ARBA00023125"/>
    </source>
</evidence>
<accession>A0ABU1GYC4</accession>
<dbReference type="RefSeq" id="WP_251593881.1">
    <property type="nucleotide sequence ID" value="NZ_JAMLJI010000003.1"/>
</dbReference>